<keyword evidence="5" id="KW-1185">Reference proteome</keyword>
<comment type="caution">
    <text evidence="4">The sequence shown here is derived from an EMBL/GenBank/DDBJ whole genome shotgun (WGS) entry which is preliminary data.</text>
</comment>
<dbReference type="Proteomes" id="UP001597521">
    <property type="component" value="Unassembled WGS sequence"/>
</dbReference>
<comment type="similarity">
    <text evidence="1">Belongs to the LDH2/MDH2 oxidoreductase family.</text>
</comment>
<dbReference type="InterPro" id="IPR003767">
    <property type="entry name" value="Malate/L-lactate_DH-like"/>
</dbReference>
<dbReference type="InterPro" id="IPR043144">
    <property type="entry name" value="Mal/L-sulf/L-lact_DH-like_ah"/>
</dbReference>
<dbReference type="SUPFAM" id="SSF89733">
    <property type="entry name" value="L-sulfolactate dehydrogenase-like"/>
    <property type="match status" value="1"/>
</dbReference>
<reference evidence="5" key="1">
    <citation type="journal article" date="2019" name="Int. J. Syst. Evol. Microbiol.">
        <title>The Global Catalogue of Microorganisms (GCM) 10K type strain sequencing project: providing services to taxonomists for standard genome sequencing and annotation.</title>
        <authorList>
            <consortium name="The Broad Institute Genomics Platform"/>
            <consortium name="The Broad Institute Genome Sequencing Center for Infectious Disease"/>
            <person name="Wu L."/>
            <person name="Ma J."/>
        </authorList>
    </citation>
    <scope>NUCLEOTIDE SEQUENCE [LARGE SCALE GENOMIC DNA]</scope>
    <source>
        <strain evidence="5">CCM 7427</strain>
    </source>
</reference>
<evidence type="ECO:0000256" key="1">
    <source>
        <dbReference type="ARBA" id="ARBA00006056"/>
    </source>
</evidence>
<protein>
    <submittedName>
        <fullName evidence="4">Ldh family oxidoreductase</fullName>
    </submittedName>
</protein>
<evidence type="ECO:0000313" key="5">
    <source>
        <dbReference type="Proteomes" id="UP001597521"/>
    </source>
</evidence>
<dbReference type="Gene3D" id="1.10.1530.10">
    <property type="match status" value="1"/>
</dbReference>
<dbReference type="Gene3D" id="3.30.1370.60">
    <property type="entry name" value="Hypothetical oxidoreductase yiak, domain 2"/>
    <property type="match status" value="1"/>
</dbReference>
<accession>A0ABW5QEK1</accession>
<dbReference type="EMBL" id="JBHUNP010000001">
    <property type="protein sequence ID" value="MFD2646233.1"/>
    <property type="molecule type" value="Genomic_DNA"/>
</dbReference>
<organism evidence="4 5">
    <name type="scientific">Devosia albogilva</name>
    <dbReference type="NCBI Taxonomy" id="429726"/>
    <lineage>
        <taxon>Bacteria</taxon>
        <taxon>Pseudomonadati</taxon>
        <taxon>Pseudomonadota</taxon>
        <taxon>Alphaproteobacteria</taxon>
        <taxon>Hyphomicrobiales</taxon>
        <taxon>Devosiaceae</taxon>
        <taxon>Devosia</taxon>
    </lineage>
</organism>
<keyword evidence="2" id="KW-0560">Oxidoreductase</keyword>
<dbReference type="Pfam" id="PF02615">
    <property type="entry name" value="Ldh_2"/>
    <property type="match status" value="1"/>
</dbReference>
<dbReference type="InterPro" id="IPR036111">
    <property type="entry name" value="Mal/L-sulfo/L-lacto_DH-like_sf"/>
</dbReference>
<gene>
    <name evidence="4" type="ORF">ACFSX5_00320</name>
</gene>
<feature type="region of interest" description="Disordered" evidence="3">
    <location>
        <begin position="289"/>
        <end position="310"/>
    </location>
</feature>
<dbReference type="RefSeq" id="WP_386830685.1">
    <property type="nucleotide sequence ID" value="NZ_JBHUNP010000001.1"/>
</dbReference>
<evidence type="ECO:0000256" key="3">
    <source>
        <dbReference type="SAM" id="MobiDB-lite"/>
    </source>
</evidence>
<evidence type="ECO:0000256" key="2">
    <source>
        <dbReference type="ARBA" id="ARBA00023002"/>
    </source>
</evidence>
<dbReference type="InterPro" id="IPR043143">
    <property type="entry name" value="Mal/L-sulf/L-lact_DH-like_NADP"/>
</dbReference>
<dbReference type="PANTHER" id="PTHR11091">
    <property type="entry name" value="OXIDOREDUCTASE-RELATED"/>
    <property type="match status" value="1"/>
</dbReference>
<sequence length="338" mass="34824">MRIAAEEARALARTLLERAGAPVAHATLQADVLLEGELRGHPSHGLQRLPRLLNRIERGLADPAATGAQSWRKAGLLEVDGNAGLGPVVATRAIDALLSRVGQTGVAVAAVRNANHLGMLAGYVERIAAAGSVGIALSTSEALVHPHGGTRAMLGTNPIAVAVPTAGAPFVLDLATSVVSMGKIHDHALRGATIPQGWALDANGDPTTDAIQAKSGAIAPFGGAKGYALGLAFELLVGALAGSPFAPDVRGTLDAEHKANKGDVFIVIEPNGAPELAERISAYLDALRSSRPADPSRPVTVPGDGARARREAALQGGIEIPDQLWRDLQSRLSKDIQS</sequence>
<dbReference type="Gene3D" id="3.30.60.50">
    <property type="entry name" value="Hypothetical oxidoreductase yiak, domain 3"/>
    <property type="match status" value="1"/>
</dbReference>
<name>A0ABW5QEK1_9HYPH</name>
<evidence type="ECO:0000313" key="4">
    <source>
        <dbReference type="EMBL" id="MFD2646233.1"/>
    </source>
</evidence>
<proteinExistence type="inferred from homology"/>
<dbReference type="PANTHER" id="PTHR11091:SF0">
    <property type="entry name" value="MALATE DEHYDROGENASE"/>
    <property type="match status" value="1"/>
</dbReference>